<dbReference type="PANTHER" id="PTHR36930:SF1">
    <property type="entry name" value="MOSC DOMAIN-CONTAINING PROTEIN"/>
    <property type="match status" value="1"/>
</dbReference>
<dbReference type="EMBL" id="BOMQ01000053">
    <property type="protein sequence ID" value="GIE50857.1"/>
    <property type="molecule type" value="Genomic_DNA"/>
</dbReference>
<dbReference type="InterPro" id="IPR052716">
    <property type="entry name" value="MOSC_domain"/>
</dbReference>
<dbReference type="SUPFAM" id="SSF50800">
    <property type="entry name" value="PK beta-barrel domain-like"/>
    <property type="match status" value="2"/>
</dbReference>
<dbReference type="GO" id="GO:0030170">
    <property type="term" value="F:pyridoxal phosphate binding"/>
    <property type="evidence" value="ECO:0007669"/>
    <property type="project" value="InterPro"/>
</dbReference>
<evidence type="ECO:0000259" key="2">
    <source>
        <dbReference type="PROSITE" id="PS51340"/>
    </source>
</evidence>
<gene>
    <name evidence="3" type="ORF">Ani05nite_43910</name>
</gene>
<evidence type="ECO:0000313" key="3">
    <source>
        <dbReference type="EMBL" id="GIE50857.1"/>
    </source>
</evidence>
<dbReference type="GO" id="GO:0030151">
    <property type="term" value="F:molybdenum ion binding"/>
    <property type="evidence" value="ECO:0007669"/>
    <property type="project" value="InterPro"/>
</dbReference>
<dbReference type="PROSITE" id="PS51340">
    <property type="entry name" value="MOSC"/>
    <property type="match status" value="1"/>
</dbReference>
<dbReference type="PANTHER" id="PTHR36930">
    <property type="entry name" value="METAL-SULFUR CLUSTER BIOSYNTHESIS PROTEINS YUAD-RELATED"/>
    <property type="match status" value="1"/>
</dbReference>
<organism evidence="3 4">
    <name type="scientific">Actinoplanes nipponensis</name>
    <dbReference type="NCBI Taxonomy" id="135950"/>
    <lineage>
        <taxon>Bacteria</taxon>
        <taxon>Bacillati</taxon>
        <taxon>Actinomycetota</taxon>
        <taxon>Actinomycetes</taxon>
        <taxon>Micromonosporales</taxon>
        <taxon>Micromonosporaceae</taxon>
        <taxon>Actinoplanes</taxon>
    </lineage>
</organism>
<proteinExistence type="predicted"/>
<sequence>MGRLGRMDLPQQKTTSADLPASRLSLRGTVASVSCNDAYSFTKPTRDEITLVAGLGVAGDVHAGVTVRHRSRVAADPDQPNLRQVHLIRGELHDELREAGYEVPAGGLGENVTTTGIDLLALPVGTVLRFGPPPVRGVAPAAAATDPGQPTAVAERGETAAAGERGKMAAAGEQGETAGAAEPDETAAAAAVVAAAERVTLDAPTAEAVAVLAARLAADRSGGAGREATPDPRPAIIVTGLRNPCQQINNYRPGLLKRVLVREPDGTLNRRAGIMAVVLRGGPVRPGTEIHVELPPPPHRPLDRV</sequence>
<dbReference type="GO" id="GO:0003824">
    <property type="term" value="F:catalytic activity"/>
    <property type="evidence" value="ECO:0007669"/>
    <property type="project" value="InterPro"/>
</dbReference>
<evidence type="ECO:0000256" key="1">
    <source>
        <dbReference type="SAM" id="MobiDB-lite"/>
    </source>
</evidence>
<feature type="region of interest" description="Disordered" evidence="1">
    <location>
        <begin position="1"/>
        <end position="20"/>
    </location>
</feature>
<reference evidence="3" key="1">
    <citation type="submission" date="2021-01" db="EMBL/GenBank/DDBJ databases">
        <title>Whole genome shotgun sequence of Actinoplanes nipponensis NBRC 14063.</title>
        <authorList>
            <person name="Komaki H."/>
            <person name="Tamura T."/>
        </authorList>
    </citation>
    <scope>NUCLEOTIDE SEQUENCE</scope>
    <source>
        <strain evidence="3">NBRC 14063</strain>
    </source>
</reference>
<feature type="domain" description="MOSC" evidence="2">
    <location>
        <begin position="44"/>
        <end position="293"/>
    </location>
</feature>
<dbReference type="Gene3D" id="2.40.33.20">
    <property type="entry name" value="PK beta-barrel domain-like"/>
    <property type="match status" value="1"/>
</dbReference>
<dbReference type="InterPro" id="IPR005302">
    <property type="entry name" value="MoCF_Sase_C"/>
</dbReference>
<keyword evidence="4" id="KW-1185">Reference proteome</keyword>
<name>A0A919MND3_9ACTN</name>
<feature type="region of interest" description="Disordered" evidence="1">
    <location>
        <begin position="139"/>
        <end position="183"/>
    </location>
</feature>
<dbReference type="Proteomes" id="UP000647172">
    <property type="component" value="Unassembled WGS sequence"/>
</dbReference>
<accession>A0A919MND3</accession>
<dbReference type="InterPro" id="IPR011037">
    <property type="entry name" value="Pyrv_Knase-like_insert_dom_sf"/>
</dbReference>
<protein>
    <recommendedName>
        <fullName evidence="2">MOSC domain-containing protein</fullName>
    </recommendedName>
</protein>
<dbReference type="AlphaFoldDB" id="A0A919MND3"/>
<comment type="caution">
    <text evidence="3">The sequence shown here is derived from an EMBL/GenBank/DDBJ whole genome shotgun (WGS) entry which is preliminary data.</text>
</comment>
<evidence type="ECO:0000313" key="4">
    <source>
        <dbReference type="Proteomes" id="UP000647172"/>
    </source>
</evidence>